<protein>
    <submittedName>
        <fullName evidence="2">Uncharacterized protein</fullName>
    </submittedName>
</protein>
<organism evidence="2 3">
    <name type="scientific">Channa striata</name>
    <name type="common">Snakehead murrel</name>
    <name type="synonym">Ophicephalus striatus</name>
    <dbReference type="NCBI Taxonomy" id="64152"/>
    <lineage>
        <taxon>Eukaryota</taxon>
        <taxon>Metazoa</taxon>
        <taxon>Chordata</taxon>
        <taxon>Craniata</taxon>
        <taxon>Vertebrata</taxon>
        <taxon>Euteleostomi</taxon>
        <taxon>Actinopterygii</taxon>
        <taxon>Neopterygii</taxon>
        <taxon>Teleostei</taxon>
        <taxon>Neoteleostei</taxon>
        <taxon>Acanthomorphata</taxon>
        <taxon>Anabantaria</taxon>
        <taxon>Anabantiformes</taxon>
        <taxon>Channoidei</taxon>
        <taxon>Channidae</taxon>
        <taxon>Channa</taxon>
    </lineage>
</organism>
<dbReference type="AlphaFoldDB" id="A0AA88SVQ0"/>
<dbReference type="EMBL" id="JAUPFM010000007">
    <property type="protein sequence ID" value="KAK2847586.1"/>
    <property type="molecule type" value="Genomic_DNA"/>
</dbReference>
<feature type="compositionally biased region" description="Polar residues" evidence="1">
    <location>
        <begin position="20"/>
        <end position="33"/>
    </location>
</feature>
<reference evidence="2" key="1">
    <citation type="submission" date="2023-07" db="EMBL/GenBank/DDBJ databases">
        <title>Chromosome-level Genome Assembly of Striped Snakehead (Channa striata).</title>
        <authorList>
            <person name="Liu H."/>
        </authorList>
    </citation>
    <scope>NUCLEOTIDE SEQUENCE</scope>
    <source>
        <strain evidence="2">Gz</strain>
        <tissue evidence="2">Muscle</tissue>
    </source>
</reference>
<sequence length="140" mass="15070">MPHSSPNEPVIGGANPGLNADSQVSSWPPTGLLSQRDTFLGTLANPAAPENNCPKIVEGIELEESQFDNVVLALWADKSAISKELHESLLQTNPTIRFAPKAIRFPMDPTPQTVKPAIRIQPVHDGEDAVFNRKKPTAGA</sequence>
<keyword evidence="3" id="KW-1185">Reference proteome</keyword>
<name>A0AA88SVQ0_CHASR</name>
<proteinExistence type="predicted"/>
<evidence type="ECO:0000256" key="1">
    <source>
        <dbReference type="SAM" id="MobiDB-lite"/>
    </source>
</evidence>
<gene>
    <name evidence="2" type="ORF">Q5P01_010585</name>
</gene>
<evidence type="ECO:0000313" key="3">
    <source>
        <dbReference type="Proteomes" id="UP001187415"/>
    </source>
</evidence>
<accession>A0AA88SVQ0</accession>
<feature type="region of interest" description="Disordered" evidence="1">
    <location>
        <begin position="1"/>
        <end position="33"/>
    </location>
</feature>
<comment type="caution">
    <text evidence="2">The sequence shown here is derived from an EMBL/GenBank/DDBJ whole genome shotgun (WGS) entry which is preliminary data.</text>
</comment>
<dbReference type="Proteomes" id="UP001187415">
    <property type="component" value="Unassembled WGS sequence"/>
</dbReference>
<evidence type="ECO:0000313" key="2">
    <source>
        <dbReference type="EMBL" id="KAK2847586.1"/>
    </source>
</evidence>